<comment type="subcellular location">
    <subcellularLocation>
        <location evidence="3">Cytoplasm</location>
    </subcellularLocation>
</comment>
<comment type="catalytic activity">
    <reaction evidence="1">
        <text>L-histidyl-[protein] + phosphoenolpyruvate = N(pros)-phospho-L-histidyl-[protein] + pyruvate</text>
        <dbReference type="Rhea" id="RHEA:23880"/>
        <dbReference type="Rhea" id="RHEA-COMP:9745"/>
        <dbReference type="Rhea" id="RHEA-COMP:9746"/>
        <dbReference type="ChEBI" id="CHEBI:15361"/>
        <dbReference type="ChEBI" id="CHEBI:29979"/>
        <dbReference type="ChEBI" id="CHEBI:58702"/>
        <dbReference type="ChEBI" id="CHEBI:64837"/>
        <dbReference type="EC" id="2.7.3.9"/>
    </reaction>
</comment>
<evidence type="ECO:0000256" key="12">
    <source>
        <dbReference type="ARBA" id="ARBA00022723"/>
    </source>
</evidence>
<evidence type="ECO:0000256" key="8">
    <source>
        <dbReference type="ARBA" id="ARBA00022553"/>
    </source>
</evidence>
<dbReference type="InterPro" id="IPR015813">
    <property type="entry name" value="Pyrv/PenolPyrv_kinase-like_dom"/>
</dbReference>
<keyword evidence="18" id="KW-1185">Reference proteome</keyword>
<dbReference type="CDD" id="cd00367">
    <property type="entry name" value="PTS-HPr_like"/>
    <property type="match status" value="1"/>
</dbReference>
<dbReference type="Pfam" id="PF05524">
    <property type="entry name" value="PEP-utilisers_N"/>
    <property type="match status" value="1"/>
</dbReference>
<dbReference type="InterPro" id="IPR018274">
    <property type="entry name" value="PEP_util_AS"/>
</dbReference>
<evidence type="ECO:0000256" key="5">
    <source>
        <dbReference type="ARBA" id="ARBA00012232"/>
    </source>
</evidence>
<dbReference type="PROSITE" id="PS00742">
    <property type="entry name" value="PEP_ENZYMES_2"/>
    <property type="match status" value="1"/>
</dbReference>
<keyword evidence="11" id="KW-0598">Phosphotransferase system</keyword>
<dbReference type="SUPFAM" id="SSF52009">
    <property type="entry name" value="Phosphohistidine domain"/>
    <property type="match status" value="1"/>
</dbReference>
<evidence type="ECO:0000256" key="13">
    <source>
        <dbReference type="ARBA" id="ARBA00022777"/>
    </source>
</evidence>
<dbReference type="PROSITE" id="PS51350">
    <property type="entry name" value="PTS_HPR_DOM"/>
    <property type="match status" value="1"/>
</dbReference>
<evidence type="ECO:0000256" key="7">
    <source>
        <dbReference type="ARBA" id="ARBA00022490"/>
    </source>
</evidence>
<dbReference type="Gene3D" id="3.20.20.60">
    <property type="entry name" value="Phosphoenolpyruvate-binding domains"/>
    <property type="match status" value="1"/>
</dbReference>
<dbReference type="GO" id="GO:0046872">
    <property type="term" value="F:metal ion binding"/>
    <property type="evidence" value="ECO:0007669"/>
    <property type="project" value="UniProtKB-KW"/>
</dbReference>
<dbReference type="GO" id="GO:0005737">
    <property type="term" value="C:cytoplasm"/>
    <property type="evidence" value="ECO:0007669"/>
    <property type="project" value="UniProtKB-SubCell"/>
</dbReference>
<dbReference type="OrthoDB" id="9765468at2"/>
<evidence type="ECO:0000259" key="15">
    <source>
        <dbReference type="PROSITE" id="PS51094"/>
    </source>
</evidence>
<dbReference type="InterPro" id="IPR040442">
    <property type="entry name" value="Pyrv_kinase-like_dom_sf"/>
</dbReference>
<dbReference type="PANTHER" id="PTHR46244">
    <property type="entry name" value="PHOSPHOENOLPYRUVATE-PROTEIN PHOSPHOTRANSFERASE"/>
    <property type="match status" value="1"/>
</dbReference>
<dbReference type="InterPro" id="IPR001020">
    <property type="entry name" value="PTS_HPr_His_P_site"/>
</dbReference>
<dbReference type="Pfam" id="PF00381">
    <property type="entry name" value="PTS-HPr"/>
    <property type="match status" value="1"/>
</dbReference>
<dbReference type="SUPFAM" id="SSF55594">
    <property type="entry name" value="HPr-like"/>
    <property type="match status" value="1"/>
</dbReference>
<dbReference type="InterPro" id="IPR016152">
    <property type="entry name" value="PTrfase/Anion_transptr"/>
</dbReference>
<evidence type="ECO:0000256" key="14">
    <source>
        <dbReference type="ARBA" id="ARBA00022842"/>
    </source>
</evidence>
<dbReference type="Pfam" id="PF00359">
    <property type="entry name" value="PTS_EIIA_2"/>
    <property type="match status" value="1"/>
</dbReference>
<comment type="similarity">
    <text evidence="4">Belongs to the PEP-utilizing enzyme family.</text>
</comment>
<evidence type="ECO:0000256" key="10">
    <source>
        <dbReference type="ARBA" id="ARBA00022679"/>
    </source>
</evidence>
<dbReference type="SUPFAM" id="SSF55804">
    <property type="entry name" value="Phoshotransferase/anion transport protein"/>
    <property type="match status" value="1"/>
</dbReference>
<dbReference type="InterPro" id="IPR000032">
    <property type="entry name" value="HPr-like"/>
</dbReference>
<evidence type="ECO:0000256" key="11">
    <source>
        <dbReference type="ARBA" id="ARBA00022683"/>
    </source>
</evidence>
<reference evidence="17 18" key="1">
    <citation type="submission" date="2018-12" db="EMBL/GenBank/DDBJ databases">
        <title>Rubrispira sanarue gen. nov., sp., nov., a member of the order Silvanigrellales, isolated from a brackish lake in Hamamatsu Japan.</title>
        <authorList>
            <person name="Maejima Y."/>
            <person name="Iino T."/>
            <person name="Muraguchi Y."/>
            <person name="Fukuda K."/>
            <person name="Nojiri H."/>
            <person name="Ohkuma M."/>
            <person name="Moriuchi R."/>
            <person name="Dohra H."/>
            <person name="Kimbara K."/>
            <person name="Shintani M."/>
        </authorList>
    </citation>
    <scope>NUCLEOTIDE SEQUENCE [LARGE SCALE GENOMIC DNA]</scope>
    <source>
        <strain evidence="17 18">RF1110005</strain>
    </source>
</reference>
<keyword evidence="8" id="KW-0597">Phosphoprotein</keyword>
<proteinExistence type="inferred from homology"/>
<dbReference type="InterPro" id="IPR036618">
    <property type="entry name" value="PtsI_HPr-bd_sf"/>
</dbReference>
<dbReference type="InterPro" id="IPR035895">
    <property type="entry name" value="HPr-like_sf"/>
</dbReference>
<dbReference type="InterPro" id="IPR006318">
    <property type="entry name" value="PTS_EI-like"/>
</dbReference>
<dbReference type="Pfam" id="PF02896">
    <property type="entry name" value="PEP-utilizers_C"/>
    <property type="match status" value="1"/>
</dbReference>
<keyword evidence="9" id="KW-0762">Sugar transport</keyword>
<keyword evidence="17" id="KW-0670">Pyruvate</keyword>
<dbReference type="CDD" id="cd00211">
    <property type="entry name" value="PTS_IIA_fru"/>
    <property type="match status" value="1"/>
</dbReference>
<dbReference type="NCBIfam" id="TIGR01003">
    <property type="entry name" value="PTS_HPr_family"/>
    <property type="match status" value="1"/>
</dbReference>
<dbReference type="KEGG" id="sbf:JCM31447_08160"/>
<evidence type="ECO:0000256" key="6">
    <source>
        <dbReference type="ARBA" id="ARBA00022448"/>
    </source>
</evidence>
<comment type="cofactor">
    <cofactor evidence="2">
        <name>Mg(2+)</name>
        <dbReference type="ChEBI" id="CHEBI:18420"/>
    </cofactor>
</comment>
<evidence type="ECO:0000256" key="9">
    <source>
        <dbReference type="ARBA" id="ARBA00022597"/>
    </source>
</evidence>
<dbReference type="PROSITE" id="PS00372">
    <property type="entry name" value="PTS_EIIA_TYPE_2_HIS"/>
    <property type="match status" value="1"/>
</dbReference>
<dbReference type="InterPro" id="IPR000121">
    <property type="entry name" value="PEP_util_C"/>
</dbReference>
<dbReference type="EC" id="2.7.3.9" evidence="5"/>
<sequence length="841" mass="93826">MNTCKNLIDLNLIKLNMHFSTKNEAIISAAKTLVDENYIDEKYVASLLEREKISNTYLGNGVAIPHGMSADRNLIHAAGISIAQIPNGVEWISGEKAQLIFAISAKSDEHIEILKKITGLLRNKEKLNHLIHTNNPHDFLKIFELTNEFNINIKEINIKNADFASSYELSLDYPNGLHARPASLWLETARKFHSDIQIRFINNIADCKNLVDLLNLGLRKNDKFTISAKGNDEEEALIALKKTIEFISLEECIAAKKEVENKKLFLIHNIWTPIDNHIKIKGIPVSPGLVIGNIHLLTHKNLSIPDSFNSYLDASYKLDQAFKLTQNDLDHLYLNTKKCIGESEAKIFKAQADFLQDKELLIKISRNLLDGHGIEWAWHNAVQTIVDKLNRSSNEIIASRAADLIDVRARVLKYLNPSLNSQSKQKELKNKSIIVAAELTPSETIELDHSKVIGIITAHGGSSSHSSILSRSLGIAAVAGAHDVLISAHNGQTVILDGYTGNIYFNLSDQDINSAQKWIDEKNLKDKLEANELLKLPATTQDNHTIEIAANINDPSAITRALAMGAESIGLMRTEFLFLERTSLPTEEEQLNSYLSMLEKLNGLPIIIRTLDIGGDKKVNYLNLEIEKNPFLGVRGSRLLIKRKELLNTQLKALYNAAKKTDGLSIMFPMITTKEEILFLKEYSENIRKELDAPYVPLGIMVEVPSIALIADKIAKYVDFFSIGTNDLTQYTLAIDREHPLLSAQADSYHPAILQLIHLTVTAAKKHNKWVGVCGGLAGEPLGAALLMGLGVDEVSMNPNEINAVKSFIRRNNFYKFSTLAHQALNCESAEEVRALEKEFL</sequence>
<keyword evidence="7" id="KW-0963">Cytoplasm</keyword>
<keyword evidence="12" id="KW-0479">Metal-binding</keyword>
<protein>
    <recommendedName>
        <fullName evidence="5">phosphoenolpyruvate--protein phosphotransferase</fullName>
        <ecNumber evidence="5">2.7.3.9</ecNumber>
    </recommendedName>
</protein>
<dbReference type="Gene3D" id="3.50.30.10">
    <property type="entry name" value="Phosphohistidine domain"/>
    <property type="match status" value="1"/>
</dbReference>
<dbReference type="Pfam" id="PF00391">
    <property type="entry name" value="PEP-utilizers"/>
    <property type="match status" value="1"/>
</dbReference>
<dbReference type="PROSITE" id="PS51094">
    <property type="entry name" value="PTS_EIIA_TYPE_2"/>
    <property type="match status" value="1"/>
</dbReference>
<keyword evidence="10 17" id="KW-0808">Transferase</keyword>
<dbReference type="EMBL" id="AP019368">
    <property type="protein sequence ID" value="BBH52375.1"/>
    <property type="molecule type" value="Genomic_DNA"/>
</dbReference>
<dbReference type="InterPro" id="IPR050499">
    <property type="entry name" value="PEP-utilizing_PTS_enzyme"/>
</dbReference>
<gene>
    <name evidence="17" type="primary">ptsP</name>
    <name evidence="17" type="ORF">JCM31447_08160</name>
</gene>
<dbReference type="Gene3D" id="3.30.1340.10">
    <property type="entry name" value="HPr-like"/>
    <property type="match status" value="1"/>
</dbReference>
<dbReference type="Gene3D" id="1.10.274.10">
    <property type="entry name" value="PtsI, HPr-binding domain"/>
    <property type="match status" value="1"/>
</dbReference>
<evidence type="ECO:0000256" key="1">
    <source>
        <dbReference type="ARBA" id="ARBA00000683"/>
    </source>
</evidence>
<dbReference type="PROSITE" id="PS00370">
    <property type="entry name" value="PEP_ENZYMES_PHOS_SITE"/>
    <property type="match status" value="1"/>
</dbReference>
<dbReference type="PRINTS" id="PR01736">
    <property type="entry name" value="PHPHTRNFRASE"/>
</dbReference>
<dbReference type="SUPFAM" id="SSF47831">
    <property type="entry name" value="Enzyme I of the PEP:sugar phosphotransferase system HPr-binding (sub)domain"/>
    <property type="match status" value="1"/>
</dbReference>
<dbReference type="Gene3D" id="3.40.930.10">
    <property type="entry name" value="Mannitol-specific EII, Chain A"/>
    <property type="match status" value="1"/>
</dbReference>
<evidence type="ECO:0000256" key="4">
    <source>
        <dbReference type="ARBA" id="ARBA00007837"/>
    </source>
</evidence>
<feature type="domain" description="HPr" evidence="16">
    <location>
        <begin position="164"/>
        <end position="252"/>
    </location>
</feature>
<dbReference type="PROSITE" id="PS00369">
    <property type="entry name" value="PTS_HPR_HIS"/>
    <property type="match status" value="1"/>
</dbReference>
<keyword evidence="6" id="KW-0813">Transport</keyword>
<dbReference type="NCBIfam" id="TIGR01417">
    <property type="entry name" value="PTS_I_fam"/>
    <property type="match status" value="1"/>
</dbReference>
<dbReference type="InterPro" id="IPR008731">
    <property type="entry name" value="PTS_EIN"/>
</dbReference>
<dbReference type="GO" id="GO:0016301">
    <property type="term" value="F:kinase activity"/>
    <property type="evidence" value="ECO:0007669"/>
    <property type="project" value="UniProtKB-KW"/>
</dbReference>
<dbReference type="SUPFAM" id="SSF51621">
    <property type="entry name" value="Phosphoenolpyruvate/pyruvate domain"/>
    <property type="match status" value="1"/>
</dbReference>
<evidence type="ECO:0000313" key="17">
    <source>
        <dbReference type="EMBL" id="BBH52375.1"/>
    </source>
</evidence>
<dbReference type="InterPro" id="IPR023151">
    <property type="entry name" value="PEP_util_CS"/>
</dbReference>
<dbReference type="AlphaFoldDB" id="A0A4P2VST4"/>
<dbReference type="PRINTS" id="PR00107">
    <property type="entry name" value="PHOSPHOCPHPR"/>
</dbReference>
<evidence type="ECO:0000259" key="16">
    <source>
        <dbReference type="PROSITE" id="PS51350"/>
    </source>
</evidence>
<evidence type="ECO:0000256" key="3">
    <source>
        <dbReference type="ARBA" id="ARBA00004496"/>
    </source>
</evidence>
<name>A0A4P2VST4_FLUSA</name>
<dbReference type="GO" id="GO:0009401">
    <property type="term" value="P:phosphoenolpyruvate-dependent sugar phosphotransferase system"/>
    <property type="evidence" value="ECO:0007669"/>
    <property type="project" value="UniProtKB-KW"/>
</dbReference>
<dbReference type="GO" id="GO:0008965">
    <property type="term" value="F:phosphoenolpyruvate-protein phosphotransferase activity"/>
    <property type="evidence" value="ECO:0007669"/>
    <property type="project" value="UniProtKB-EC"/>
</dbReference>
<keyword evidence="14" id="KW-0460">Magnesium</keyword>
<feature type="domain" description="PTS EIIA type-2" evidence="15">
    <location>
        <begin position="6"/>
        <end position="146"/>
    </location>
</feature>
<dbReference type="PANTHER" id="PTHR46244:SF6">
    <property type="entry name" value="PHOSPHOENOLPYRUVATE-PROTEIN PHOSPHOTRANSFERASE"/>
    <property type="match status" value="1"/>
</dbReference>
<accession>A0A4P2VST4</accession>
<evidence type="ECO:0000256" key="2">
    <source>
        <dbReference type="ARBA" id="ARBA00001946"/>
    </source>
</evidence>
<dbReference type="Proteomes" id="UP000291236">
    <property type="component" value="Chromosome"/>
</dbReference>
<keyword evidence="13" id="KW-0418">Kinase</keyword>
<evidence type="ECO:0000313" key="18">
    <source>
        <dbReference type="Proteomes" id="UP000291236"/>
    </source>
</evidence>
<dbReference type="InterPro" id="IPR036637">
    <property type="entry name" value="Phosphohistidine_dom_sf"/>
</dbReference>
<organism evidence="17 18">
    <name type="scientific">Fluviispira sanaruensis</name>
    <dbReference type="NCBI Taxonomy" id="2493639"/>
    <lineage>
        <taxon>Bacteria</taxon>
        <taxon>Pseudomonadati</taxon>
        <taxon>Bdellovibrionota</taxon>
        <taxon>Oligoflexia</taxon>
        <taxon>Silvanigrellales</taxon>
        <taxon>Silvanigrellaceae</taxon>
        <taxon>Fluviispira</taxon>
    </lineage>
</organism>
<dbReference type="InterPro" id="IPR008279">
    <property type="entry name" value="PEP-util_enz_mobile_dom"/>
</dbReference>
<dbReference type="RefSeq" id="WP_130606818.1">
    <property type="nucleotide sequence ID" value="NZ_AP019368.1"/>
</dbReference>
<dbReference type="InterPro" id="IPR002178">
    <property type="entry name" value="PTS_EIIA_type-2_dom"/>
</dbReference>